<keyword evidence="14" id="KW-1185">Reference proteome</keyword>
<dbReference type="OrthoDB" id="9801219at2"/>
<dbReference type="NCBIfam" id="TIGR03168">
    <property type="entry name" value="1-PFK"/>
    <property type="match status" value="1"/>
</dbReference>
<gene>
    <name evidence="13" type="primary">pfkB</name>
    <name evidence="13" type="ORF">D7V88_06050</name>
</gene>
<sequence>MRATKPGVVTVTLNAAIDQTLECPGFTAGAVNRVVAETRTPGGKGINVAAFLAGGSRPVTAAGFLGEDNVALFEALFRDRDIQDRCLRLPGSSRVNIKVVDRTSGAVTDLNLPGLRVPEEALEALGATLDALTEDHGCFVLSGSVPAGVPATIYATLTERLRAKGAVVAVDTSGEPLRHAVAAQPDFVKPNVHELGELLGRPLKTPGDVGRAARDLHASGIGMVVVSLGAEGALFVSHDGAWRALPPPVEVASTVGAGDALVAGVLAARLDGSDLETCARRGTAFAAGKLARVGPVPPTPERVAALVGAVRMHPLGNA</sequence>
<dbReference type="InterPro" id="IPR022463">
    <property type="entry name" value="1-PFruKinase"/>
</dbReference>
<evidence type="ECO:0000256" key="8">
    <source>
        <dbReference type="ARBA" id="ARBA00032802"/>
    </source>
</evidence>
<dbReference type="EC" id="2.7.1.56" evidence="2 11"/>
<dbReference type="GO" id="GO:0005829">
    <property type="term" value="C:cytosol"/>
    <property type="evidence" value="ECO:0007669"/>
    <property type="project" value="TreeGrafter"/>
</dbReference>
<dbReference type="PANTHER" id="PTHR46566">
    <property type="entry name" value="1-PHOSPHOFRUCTOKINASE-RELATED"/>
    <property type="match status" value="1"/>
</dbReference>
<keyword evidence="6 11" id="KW-0418">Kinase</keyword>
<dbReference type="GO" id="GO:0008662">
    <property type="term" value="F:1-phosphofructokinase activity"/>
    <property type="evidence" value="ECO:0007669"/>
    <property type="project" value="UniProtKB-UniRule"/>
</dbReference>
<dbReference type="CDD" id="cd01164">
    <property type="entry name" value="FruK_PfkB_like"/>
    <property type="match status" value="1"/>
</dbReference>
<dbReference type="GO" id="GO:0005524">
    <property type="term" value="F:ATP binding"/>
    <property type="evidence" value="ECO:0007669"/>
    <property type="project" value="UniProtKB-UniRule"/>
</dbReference>
<dbReference type="EMBL" id="RAVZ01000025">
    <property type="protein sequence ID" value="RKG92446.1"/>
    <property type="molecule type" value="Genomic_DNA"/>
</dbReference>
<dbReference type="InterPro" id="IPR011611">
    <property type="entry name" value="PfkB_dom"/>
</dbReference>
<evidence type="ECO:0000256" key="2">
    <source>
        <dbReference type="ARBA" id="ARBA00012131"/>
    </source>
</evidence>
<comment type="caution">
    <text evidence="13">The sequence shown here is derived from an EMBL/GenBank/DDBJ whole genome shotgun (WGS) entry which is preliminary data.</text>
</comment>
<dbReference type="GO" id="GO:0016052">
    <property type="term" value="P:carbohydrate catabolic process"/>
    <property type="evidence" value="ECO:0007669"/>
    <property type="project" value="UniProtKB-ARBA"/>
</dbReference>
<dbReference type="PROSITE" id="PS00584">
    <property type="entry name" value="PFKB_KINASES_2"/>
    <property type="match status" value="1"/>
</dbReference>
<evidence type="ECO:0000256" key="9">
    <source>
        <dbReference type="ARBA" id="ARBA00047745"/>
    </source>
</evidence>
<proteinExistence type="inferred from homology"/>
<evidence type="ECO:0000256" key="5">
    <source>
        <dbReference type="ARBA" id="ARBA00022741"/>
    </source>
</evidence>
<accession>A0A3A8JC05</accession>
<dbReference type="InterPro" id="IPR029056">
    <property type="entry name" value="Ribokinase-like"/>
</dbReference>
<dbReference type="RefSeq" id="WP_120539647.1">
    <property type="nucleotide sequence ID" value="NZ_RAVZ01000025.1"/>
</dbReference>
<protein>
    <recommendedName>
        <fullName evidence="3 11">1-phosphofructokinase</fullName>
        <shortName evidence="11">Fru1PK</shortName>
        <ecNumber evidence="2 11">2.7.1.56</ecNumber>
    </recommendedName>
    <alternativeName>
        <fullName evidence="8 11">Fructose 1-phosphate kinase</fullName>
    </alternativeName>
</protein>
<comment type="catalytic activity">
    <reaction evidence="9 11">
        <text>beta-D-fructose 1-phosphate + ATP = beta-D-fructose 1,6-bisphosphate + ADP + H(+)</text>
        <dbReference type="Rhea" id="RHEA:14213"/>
        <dbReference type="ChEBI" id="CHEBI:15378"/>
        <dbReference type="ChEBI" id="CHEBI:30616"/>
        <dbReference type="ChEBI" id="CHEBI:32966"/>
        <dbReference type="ChEBI" id="CHEBI:138881"/>
        <dbReference type="ChEBI" id="CHEBI:456216"/>
        <dbReference type="EC" id="2.7.1.56"/>
    </reaction>
</comment>
<evidence type="ECO:0000256" key="7">
    <source>
        <dbReference type="ARBA" id="ARBA00022840"/>
    </source>
</evidence>
<name>A0A3A8JC05_9BACT</name>
<dbReference type="InterPro" id="IPR002173">
    <property type="entry name" value="Carboh/pur_kinase_PfkB_CS"/>
</dbReference>
<evidence type="ECO:0000256" key="4">
    <source>
        <dbReference type="ARBA" id="ARBA00022679"/>
    </source>
</evidence>
<dbReference type="AlphaFoldDB" id="A0A3A8JC05"/>
<dbReference type="GO" id="GO:0044281">
    <property type="term" value="P:small molecule metabolic process"/>
    <property type="evidence" value="ECO:0007669"/>
    <property type="project" value="UniProtKB-ARBA"/>
</dbReference>
<dbReference type="NCBIfam" id="TIGR03828">
    <property type="entry name" value="pfkB"/>
    <property type="match status" value="1"/>
</dbReference>
<evidence type="ECO:0000256" key="6">
    <source>
        <dbReference type="ARBA" id="ARBA00022777"/>
    </source>
</evidence>
<evidence type="ECO:0000313" key="14">
    <source>
        <dbReference type="Proteomes" id="UP000268094"/>
    </source>
</evidence>
<evidence type="ECO:0000256" key="11">
    <source>
        <dbReference type="RuleBase" id="RU369061"/>
    </source>
</evidence>
<evidence type="ECO:0000256" key="3">
    <source>
        <dbReference type="ARBA" id="ARBA00013596"/>
    </source>
</evidence>
<reference evidence="14" key="1">
    <citation type="submission" date="2018-09" db="EMBL/GenBank/DDBJ databases">
        <authorList>
            <person name="Livingstone P.G."/>
            <person name="Whitworth D.E."/>
        </authorList>
    </citation>
    <scope>NUCLEOTIDE SEQUENCE [LARGE SCALE GENOMIC DNA]</scope>
    <source>
        <strain evidence="14">CA054A</strain>
    </source>
</reference>
<dbReference type="PIRSF" id="PIRSF000535">
    <property type="entry name" value="1PFK/6PFK/LacC"/>
    <property type="match status" value="1"/>
</dbReference>
<evidence type="ECO:0000256" key="1">
    <source>
        <dbReference type="ARBA" id="ARBA00010688"/>
    </source>
</evidence>
<evidence type="ECO:0000313" key="13">
    <source>
        <dbReference type="EMBL" id="RKG92446.1"/>
    </source>
</evidence>
<dbReference type="PANTHER" id="PTHR46566:SF5">
    <property type="entry name" value="1-PHOSPHOFRUCTOKINASE"/>
    <property type="match status" value="1"/>
</dbReference>
<dbReference type="Gene3D" id="3.40.1190.20">
    <property type="match status" value="1"/>
</dbReference>
<keyword evidence="5 11" id="KW-0547">Nucleotide-binding</keyword>
<keyword evidence="4 10" id="KW-0808">Transferase</keyword>
<dbReference type="InterPro" id="IPR017583">
    <property type="entry name" value="Tagatose/fructose_Pkinase"/>
</dbReference>
<dbReference type="FunFam" id="3.40.1190.20:FF:000001">
    <property type="entry name" value="Phosphofructokinase"/>
    <property type="match status" value="1"/>
</dbReference>
<evidence type="ECO:0000256" key="10">
    <source>
        <dbReference type="PIRNR" id="PIRNR000535"/>
    </source>
</evidence>
<dbReference type="Proteomes" id="UP000268094">
    <property type="component" value="Unassembled WGS sequence"/>
</dbReference>
<comment type="similarity">
    <text evidence="1 11">Belongs to the carbohydrate kinase PfkB family.</text>
</comment>
<dbReference type="Pfam" id="PF00294">
    <property type="entry name" value="PfkB"/>
    <property type="match status" value="1"/>
</dbReference>
<organism evidence="13 14">
    <name type="scientific">Corallococcus terminator</name>
    <dbReference type="NCBI Taxonomy" id="2316733"/>
    <lineage>
        <taxon>Bacteria</taxon>
        <taxon>Pseudomonadati</taxon>
        <taxon>Myxococcota</taxon>
        <taxon>Myxococcia</taxon>
        <taxon>Myxococcales</taxon>
        <taxon>Cystobacterineae</taxon>
        <taxon>Myxococcaceae</taxon>
        <taxon>Corallococcus</taxon>
    </lineage>
</organism>
<dbReference type="SUPFAM" id="SSF53613">
    <property type="entry name" value="Ribokinase-like"/>
    <property type="match status" value="1"/>
</dbReference>
<keyword evidence="7 11" id="KW-0067">ATP-binding</keyword>
<comment type="function">
    <text evidence="11">Catalyzes the ATP-dependent phosphorylation of fructose-l-phosphate to fructose-l,6-bisphosphate.</text>
</comment>
<feature type="domain" description="Carbohydrate kinase PfkB" evidence="12">
    <location>
        <begin position="15"/>
        <end position="300"/>
    </location>
</feature>
<evidence type="ECO:0000259" key="12">
    <source>
        <dbReference type="Pfam" id="PF00294"/>
    </source>
</evidence>